<keyword evidence="4" id="KW-1185">Reference proteome</keyword>
<dbReference type="EMBL" id="RPOK01000001">
    <property type="protein sequence ID" value="RPJ68164.1"/>
    <property type="molecule type" value="Genomic_DNA"/>
</dbReference>
<accession>A0A3N5ZAJ9</accession>
<evidence type="ECO:0000313" key="3">
    <source>
        <dbReference type="EMBL" id="RPJ68164.1"/>
    </source>
</evidence>
<organism evidence="3 4">
    <name type="scientific">Alteromonas sediminis</name>
    <dbReference type="NCBI Taxonomy" id="2259342"/>
    <lineage>
        <taxon>Bacteria</taxon>
        <taxon>Pseudomonadati</taxon>
        <taxon>Pseudomonadota</taxon>
        <taxon>Gammaproteobacteria</taxon>
        <taxon>Alteromonadales</taxon>
        <taxon>Alteromonadaceae</taxon>
        <taxon>Alteromonas/Salinimonas group</taxon>
        <taxon>Alteromonas</taxon>
    </lineage>
</organism>
<dbReference type="AlphaFoldDB" id="A0A3N5ZAJ9"/>
<name>A0A3N5ZAJ9_9ALTE</name>
<feature type="chain" id="PRO_5018125371" evidence="2">
    <location>
        <begin position="31"/>
        <end position="201"/>
    </location>
</feature>
<feature type="signal peptide" evidence="2">
    <location>
        <begin position="1"/>
        <end position="30"/>
    </location>
</feature>
<evidence type="ECO:0000256" key="2">
    <source>
        <dbReference type="SAM" id="SignalP"/>
    </source>
</evidence>
<keyword evidence="2" id="KW-0732">Signal</keyword>
<dbReference type="RefSeq" id="WP_124026166.1">
    <property type="nucleotide sequence ID" value="NZ_JBHRSN010000005.1"/>
</dbReference>
<feature type="coiled-coil region" evidence="1">
    <location>
        <begin position="134"/>
        <end position="161"/>
    </location>
</feature>
<proteinExistence type="predicted"/>
<sequence length="201" mass="22917">MSLPTLKIFISTFVSSLIAALVLISSTTQADVHSVHLSKIKGNGLTIRHNDTDHPTYYINGTKYEWDELSEEQQAKLSVIHEEMAIEEAKLHKFEETMAPVLKEIESRSHEIAIVMEEMKPELEALENIENLTLKDIRLKAEKVEEKVRLHEKELRTSELALRENEALIKKIEKDVLGDTQKISAAIEKHAAKIVEIVTER</sequence>
<keyword evidence="1" id="KW-0175">Coiled coil</keyword>
<comment type="caution">
    <text evidence="3">The sequence shown here is derived from an EMBL/GenBank/DDBJ whole genome shotgun (WGS) entry which is preliminary data.</text>
</comment>
<protein>
    <submittedName>
        <fullName evidence="3">Uncharacterized protein</fullName>
    </submittedName>
</protein>
<gene>
    <name evidence="3" type="ORF">DRW07_01785</name>
</gene>
<dbReference type="Proteomes" id="UP000275281">
    <property type="component" value="Unassembled WGS sequence"/>
</dbReference>
<reference evidence="3 4" key="1">
    <citation type="submission" date="2018-11" db="EMBL/GenBank/DDBJ databases">
        <authorList>
            <person name="Ye M.-Q."/>
            <person name="Du Z.-J."/>
        </authorList>
    </citation>
    <scope>NUCLEOTIDE SEQUENCE [LARGE SCALE GENOMIC DNA]</scope>
    <source>
        <strain evidence="3 4">U0105</strain>
    </source>
</reference>
<evidence type="ECO:0000256" key="1">
    <source>
        <dbReference type="SAM" id="Coils"/>
    </source>
</evidence>
<evidence type="ECO:0000313" key="4">
    <source>
        <dbReference type="Proteomes" id="UP000275281"/>
    </source>
</evidence>